<gene>
    <name evidence="4" type="ORF">CPEL01642_LOCUS15990</name>
</gene>
<evidence type="ECO:0008006" key="5">
    <source>
        <dbReference type="Google" id="ProtNLM"/>
    </source>
</evidence>
<evidence type="ECO:0000256" key="1">
    <source>
        <dbReference type="ARBA" id="ARBA00022679"/>
    </source>
</evidence>
<dbReference type="GO" id="GO:0006004">
    <property type="term" value="P:fucose metabolic process"/>
    <property type="evidence" value="ECO:0007669"/>
    <property type="project" value="UniProtKB-KW"/>
</dbReference>
<dbReference type="InterPro" id="IPR024709">
    <property type="entry name" value="FucosylTrfase_pln"/>
</dbReference>
<organism evidence="4">
    <name type="scientific">Coccolithus braarudii</name>
    <dbReference type="NCBI Taxonomy" id="221442"/>
    <lineage>
        <taxon>Eukaryota</taxon>
        <taxon>Haptista</taxon>
        <taxon>Haptophyta</taxon>
        <taxon>Prymnesiophyceae</taxon>
        <taxon>Coccolithales</taxon>
        <taxon>Coccolithaceae</taxon>
        <taxon>Coccolithus</taxon>
    </lineage>
</organism>
<sequence length="389" mass="43879">MVRHKQSRPARPLRGQRALISFSVCGGLLNQRLAMIDALMIGHLLDATVLLPSLNLNGRQTGAQYSEEASQVAPFTAFFDFAATSAALLPLVRVVPNNSQTAQVGKIRQVSGRLHPAHWYENLLDAAAIDSSMPWIPGYRRMPQQQLRFGCTFAGLDKRDNESMQQLFWKIDAALMPATQIQDAAGETIKELRARSERLGGHGRFNALHLRVEEDWVEHCARWESRSSQPPRDNCMTNTDALHSVFAIEGVEEEQPLYVATEESGVQLRKTRGLANLANYKLESKSTLWKNEEQGNWLRAHRELGAFHDLLVCRSADRFIGNSVSTFSAYLEMARERDHGAARARDFHYNGGNIPLQDVYFGQIRLVNSSLRRLKRVVAPGEYEREARK</sequence>
<dbReference type="AlphaFoldDB" id="A0A7S0Q5S7"/>
<proteinExistence type="predicted"/>
<evidence type="ECO:0000313" key="4">
    <source>
        <dbReference type="EMBL" id="CAD8612610.1"/>
    </source>
</evidence>
<reference evidence="4" key="1">
    <citation type="submission" date="2021-01" db="EMBL/GenBank/DDBJ databases">
        <authorList>
            <person name="Corre E."/>
            <person name="Pelletier E."/>
            <person name="Niang G."/>
            <person name="Scheremetjew M."/>
            <person name="Finn R."/>
            <person name="Kale V."/>
            <person name="Holt S."/>
            <person name="Cochrane G."/>
            <person name="Meng A."/>
            <person name="Brown T."/>
            <person name="Cohen L."/>
        </authorList>
    </citation>
    <scope>NUCLEOTIDE SEQUENCE</scope>
    <source>
        <strain evidence="4">PLY182g</strain>
    </source>
</reference>
<dbReference type="GO" id="GO:0016740">
    <property type="term" value="F:transferase activity"/>
    <property type="evidence" value="ECO:0007669"/>
    <property type="project" value="UniProtKB-KW"/>
</dbReference>
<name>A0A7S0Q5S7_9EUKA</name>
<dbReference type="EMBL" id="HBEY01033444">
    <property type="protein sequence ID" value="CAD8612610.1"/>
    <property type="molecule type" value="Transcribed_RNA"/>
</dbReference>
<evidence type="ECO:0000256" key="3">
    <source>
        <dbReference type="ARBA" id="ARBA00023277"/>
    </source>
</evidence>
<dbReference type="PANTHER" id="PTHR31288:SF22">
    <property type="entry name" value="O-FUCOSYLTRANSFERASE 9"/>
    <property type="match status" value="1"/>
</dbReference>
<evidence type="ECO:0000256" key="2">
    <source>
        <dbReference type="ARBA" id="ARBA00023253"/>
    </source>
</evidence>
<dbReference type="Pfam" id="PF10250">
    <property type="entry name" value="O-FucT"/>
    <property type="match status" value="1"/>
</dbReference>
<keyword evidence="2" id="KW-0294">Fucose metabolism</keyword>
<dbReference type="InterPro" id="IPR019378">
    <property type="entry name" value="GDP-Fuc_O-FucTrfase"/>
</dbReference>
<protein>
    <recommendedName>
        <fullName evidence="5">O-fucosyltransferase family protein</fullName>
    </recommendedName>
</protein>
<keyword evidence="3" id="KW-0119">Carbohydrate metabolism</keyword>
<dbReference type="Gene3D" id="3.40.50.11350">
    <property type="match status" value="1"/>
</dbReference>
<dbReference type="PANTHER" id="PTHR31288">
    <property type="entry name" value="O-FUCOSYLTRANSFERASE FAMILY PROTEIN"/>
    <property type="match status" value="1"/>
</dbReference>
<accession>A0A7S0Q5S7</accession>
<dbReference type="CDD" id="cd11296">
    <property type="entry name" value="O-FucT_like"/>
    <property type="match status" value="1"/>
</dbReference>
<keyword evidence="1" id="KW-0808">Transferase</keyword>